<sequence>MPIVVRDLVPEFLAQTPATGAERPASWQRYRERISKYHDPGLDERRLAELFTDSGRLTARADVIRRTASTALSSAAGLMGVMNVDVQVVVLVGLFTANGWVAPLNGRAELFVAVERYPNDERYGRLLLIHEASHVVHDRAGDHASWPEHGIAAALMSEGLATLVSSLAEPGLSDAQCLWFAEGFEDWHQACRTHQRTVLDRLLAALDGDNPDTYAAYFQMRDSPERGDLPRRCGYYVGLNVVRELHRYHPLAELARWPYTRVVTEVRQALTMLRDA</sequence>
<accession>A0A919SIE2</accession>
<dbReference type="EMBL" id="BOQP01000013">
    <property type="protein sequence ID" value="GIM72586.1"/>
    <property type="molecule type" value="Genomic_DNA"/>
</dbReference>
<dbReference type="Proteomes" id="UP000680865">
    <property type="component" value="Unassembled WGS sequence"/>
</dbReference>
<keyword evidence="2" id="KW-1185">Reference proteome</keyword>
<gene>
    <name evidence="1" type="ORF">Aco04nite_31040</name>
</gene>
<evidence type="ECO:0000313" key="1">
    <source>
        <dbReference type="EMBL" id="GIM72586.1"/>
    </source>
</evidence>
<protein>
    <recommendedName>
        <fullName evidence="3">DUF2268 domain-containing protein</fullName>
    </recommendedName>
</protein>
<name>A0A919SIE2_9ACTN</name>
<evidence type="ECO:0008006" key="3">
    <source>
        <dbReference type="Google" id="ProtNLM"/>
    </source>
</evidence>
<dbReference type="RefSeq" id="WP_212997906.1">
    <property type="nucleotide sequence ID" value="NZ_BAAATW010000019.1"/>
</dbReference>
<comment type="caution">
    <text evidence="1">The sequence shown here is derived from an EMBL/GenBank/DDBJ whole genome shotgun (WGS) entry which is preliminary data.</text>
</comment>
<proteinExistence type="predicted"/>
<reference evidence="1" key="1">
    <citation type="submission" date="2021-03" db="EMBL/GenBank/DDBJ databases">
        <title>Whole genome shotgun sequence of Actinoplanes consettensis NBRC 14913.</title>
        <authorList>
            <person name="Komaki H."/>
            <person name="Tamura T."/>
        </authorList>
    </citation>
    <scope>NUCLEOTIDE SEQUENCE</scope>
    <source>
        <strain evidence="1">NBRC 14913</strain>
    </source>
</reference>
<evidence type="ECO:0000313" key="2">
    <source>
        <dbReference type="Proteomes" id="UP000680865"/>
    </source>
</evidence>
<dbReference type="AlphaFoldDB" id="A0A919SIE2"/>
<organism evidence="1 2">
    <name type="scientific">Winogradskya consettensis</name>
    <dbReference type="NCBI Taxonomy" id="113560"/>
    <lineage>
        <taxon>Bacteria</taxon>
        <taxon>Bacillati</taxon>
        <taxon>Actinomycetota</taxon>
        <taxon>Actinomycetes</taxon>
        <taxon>Micromonosporales</taxon>
        <taxon>Micromonosporaceae</taxon>
        <taxon>Winogradskya</taxon>
    </lineage>
</organism>